<gene>
    <name evidence="2" type="ORF">E2C01_077267</name>
</gene>
<accession>A0A5B7IFE6</accession>
<dbReference type="EMBL" id="VSRR010060204">
    <property type="protein sequence ID" value="MPC82592.1"/>
    <property type="molecule type" value="Genomic_DNA"/>
</dbReference>
<comment type="caution">
    <text evidence="2">The sequence shown here is derived from an EMBL/GenBank/DDBJ whole genome shotgun (WGS) entry which is preliminary data.</text>
</comment>
<feature type="region of interest" description="Disordered" evidence="1">
    <location>
        <begin position="99"/>
        <end position="128"/>
    </location>
</feature>
<proteinExistence type="predicted"/>
<evidence type="ECO:0000313" key="3">
    <source>
        <dbReference type="Proteomes" id="UP000324222"/>
    </source>
</evidence>
<reference evidence="2 3" key="1">
    <citation type="submission" date="2019-05" db="EMBL/GenBank/DDBJ databases">
        <title>Another draft genome of Portunus trituberculatus and its Hox gene families provides insights of decapod evolution.</title>
        <authorList>
            <person name="Jeong J.-H."/>
            <person name="Song I."/>
            <person name="Kim S."/>
            <person name="Choi T."/>
            <person name="Kim D."/>
            <person name="Ryu S."/>
            <person name="Kim W."/>
        </authorList>
    </citation>
    <scope>NUCLEOTIDE SEQUENCE [LARGE SCALE GENOMIC DNA]</scope>
    <source>
        <tissue evidence="2">Muscle</tissue>
    </source>
</reference>
<sequence>MNRPGLISSASPARYSSSHKFFPFSELFSDNLFHPDAFHSKVSRTSLTRFIVLGHSHAVLLLTPCCCREGNHTCYCHSQMLFLLVLSSLSAQMRLRLSRSTNPVSSSPTARAQTNNYHGINQTVSKEN</sequence>
<protein>
    <submittedName>
        <fullName evidence="2">Uncharacterized protein</fullName>
    </submittedName>
</protein>
<evidence type="ECO:0000256" key="1">
    <source>
        <dbReference type="SAM" id="MobiDB-lite"/>
    </source>
</evidence>
<dbReference type="AlphaFoldDB" id="A0A5B7IFE6"/>
<keyword evidence="3" id="KW-1185">Reference proteome</keyword>
<evidence type="ECO:0000313" key="2">
    <source>
        <dbReference type="EMBL" id="MPC82592.1"/>
    </source>
</evidence>
<dbReference type="Proteomes" id="UP000324222">
    <property type="component" value="Unassembled WGS sequence"/>
</dbReference>
<name>A0A5B7IFE6_PORTR</name>
<organism evidence="2 3">
    <name type="scientific">Portunus trituberculatus</name>
    <name type="common">Swimming crab</name>
    <name type="synonym">Neptunus trituberculatus</name>
    <dbReference type="NCBI Taxonomy" id="210409"/>
    <lineage>
        <taxon>Eukaryota</taxon>
        <taxon>Metazoa</taxon>
        <taxon>Ecdysozoa</taxon>
        <taxon>Arthropoda</taxon>
        <taxon>Crustacea</taxon>
        <taxon>Multicrustacea</taxon>
        <taxon>Malacostraca</taxon>
        <taxon>Eumalacostraca</taxon>
        <taxon>Eucarida</taxon>
        <taxon>Decapoda</taxon>
        <taxon>Pleocyemata</taxon>
        <taxon>Brachyura</taxon>
        <taxon>Eubrachyura</taxon>
        <taxon>Portunoidea</taxon>
        <taxon>Portunidae</taxon>
        <taxon>Portuninae</taxon>
        <taxon>Portunus</taxon>
    </lineage>
</organism>